<gene>
    <name evidence="3" type="ORF">B0J12DRAFT_266952</name>
</gene>
<evidence type="ECO:0000256" key="1">
    <source>
        <dbReference type="SAM" id="MobiDB-lite"/>
    </source>
</evidence>
<keyword evidence="4" id="KW-1185">Reference proteome</keyword>
<evidence type="ECO:0000313" key="3">
    <source>
        <dbReference type="EMBL" id="KAH7036474.1"/>
    </source>
</evidence>
<keyword evidence="2" id="KW-0732">Signal</keyword>
<evidence type="ECO:0000313" key="4">
    <source>
        <dbReference type="Proteomes" id="UP000774617"/>
    </source>
</evidence>
<feature type="signal peptide" evidence="2">
    <location>
        <begin position="1"/>
        <end position="39"/>
    </location>
</feature>
<feature type="region of interest" description="Disordered" evidence="1">
    <location>
        <begin position="148"/>
        <end position="187"/>
    </location>
</feature>
<dbReference type="Proteomes" id="UP000774617">
    <property type="component" value="Unassembled WGS sequence"/>
</dbReference>
<evidence type="ECO:0000256" key="2">
    <source>
        <dbReference type="SAM" id="SignalP"/>
    </source>
</evidence>
<proteinExistence type="predicted"/>
<comment type="caution">
    <text evidence="3">The sequence shown here is derived from an EMBL/GenBank/DDBJ whole genome shotgun (WGS) entry which is preliminary data.</text>
</comment>
<dbReference type="EMBL" id="JAGTJR010000035">
    <property type="protein sequence ID" value="KAH7036474.1"/>
    <property type="molecule type" value="Genomic_DNA"/>
</dbReference>
<sequence>MAGNCWWWRYVLTTAGPMEGRHCICIPAIILFLKRCCLQAHVVAAPCGDQGNWLMRCQSEPQAGSLTLQQRGSCCAKRRKYAKLSLEWAGRRLISRVWTGPPSTRRPVAEDWRKEGWNGDEARWSASAMGKDGRRGIWGRRSWQAGCPESILRSPEAGESGRRAGGKWSKSEIDDRTSRGQGAAPSS</sequence>
<reference evidence="3 4" key="1">
    <citation type="journal article" date="2021" name="Nat. Commun.">
        <title>Genetic determinants of endophytism in the Arabidopsis root mycobiome.</title>
        <authorList>
            <person name="Mesny F."/>
            <person name="Miyauchi S."/>
            <person name="Thiergart T."/>
            <person name="Pickel B."/>
            <person name="Atanasova L."/>
            <person name="Karlsson M."/>
            <person name="Huettel B."/>
            <person name="Barry K.W."/>
            <person name="Haridas S."/>
            <person name="Chen C."/>
            <person name="Bauer D."/>
            <person name="Andreopoulos W."/>
            <person name="Pangilinan J."/>
            <person name="LaButti K."/>
            <person name="Riley R."/>
            <person name="Lipzen A."/>
            <person name="Clum A."/>
            <person name="Drula E."/>
            <person name="Henrissat B."/>
            <person name="Kohler A."/>
            <person name="Grigoriev I.V."/>
            <person name="Martin F.M."/>
            <person name="Hacquard S."/>
        </authorList>
    </citation>
    <scope>NUCLEOTIDE SEQUENCE [LARGE SCALE GENOMIC DNA]</scope>
    <source>
        <strain evidence="3 4">MPI-SDFR-AT-0080</strain>
    </source>
</reference>
<accession>A0ABQ8G1P0</accession>
<protein>
    <submittedName>
        <fullName evidence="3">Uncharacterized protein</fullName>
    </submittedName>
</protein>
<organism evidence="3 4">
    <name type="scientific">Macrophomina phaseolina</name>
    <dbReference type="NCBI Taxonomy" id="35725"/>
    <lineage>
        <taxon>Eukaryota</taxon>
        <taxon>Fungi</taxon>
        <taxon>Dikarya</taxon>
        <taxon>Ascomycota</taxon>
        <taxon>Pezizomycotina</taxon>
        <taxon>Dothideomycetes</taxon>
        <taxon>Dothideomycetes incertae sedis</taxon>
        <taxon>Botryosphaeriales</taxon>
        <taxon>Botryosphaeriaceae</taxon>
        <taxon>Macrophomina</taxon>
    </lineage>
</organism>
<feature type="chain" id="PRO_5045356401" evidence="2">
    <location>
        <begin position="40"/>
        <end position="187"/>
    </location>
</feature>
<feature type="compositionally biased region" description="Basic and acidic residues" evidence="1">
    <location>
        <begin position="169"/>
        <end position="178"/>
    </location>
</feature>
<name>A0ABQ8G1P0_9PEZI</name>